<feature type="compositionally biased region" description="Acidic residues" evidence="1">
    <location>
        <begin position="50"/>
        <end position="63"/>
    </location>
</feature>
<feature type="region of interest" description="Disordered" evidence="1">
    <location>
        <begin position="1"/>
        <end position="63"/>
    </location>
</feature>
<evidence type="ECO:0000256" key="1">
    <source>
        <dbReference type="SAM" id="MobiDB-lite"/>
    </source>
</evidence>
<protein>
    <submittedName>
        <fullName evidence="2">Uncharacterized protein</fullName>
    </submittedName>
</protein>
<keyword evidence="3" id="KW-1185">Reference proteome</keyword>
<reference evidence="2" key="3">
    <citation type="submission" date="2023-05" db="EMBL/GenBank/DDBJ databases">
        <authorList>
            <person name="Smith C.H."/>
        </authorList>
    </citation>
    <scope>NUCLEOTIDE SEQUENCE</scope>
    <source>
        <strain evidence="2">CHS0354</strain>
        <tissue evidence="2">Mantle</tissue>
    </source>
</reference>
<gene>
    <name evidence="2" type="ORF">CHS0354_039871</name>
</gene>
<comment type="caution">
    <text evidence="2">The sequence shown here is derived from an EMBL/GenBank/DDBJ whole genome shotgun (WGS) entry which is preliminary data.</text>
</comment>
<accession>A0AAE0SJB8</accession>
<proteinExistence type="predicted"/>
<evidence type="ECO:0000313" key="3">
    <source>
        <dbReference type="Proteomes" id="UP001195483"/>
    </source>
</evidence>
<dbReference type="EMBL" id="JAEAOA010002324">
    <property type="protein sequence ID" value="KAK3592525.1"/>
    <property type="molecule type" value="Genomic_DNA"/>
</dbReference>
<dbReference type="AlphaFoldDB" id="A0AAE0SJB8"/>
<organism evidence="2 3">
    <name type="scientific">Potamilus streckersoni</name>
    <dbReference type="NCBI Taxonomy" id="2493646"/>
    <lineage>
        <taxon>Eukaryota</taxon>
        <taxon>Metazoa</taxon>
        <taxon>Spiralia</taxon>
        <taxon>Lophotrochozoa</taxon>
        <taxon>Mollusca</taxon>
        <taxon>Bivalvia</taxon>
        <taxon>Autobranchia</taxon>
        <taxon>Heteroconchia</taxon>
        <taxon>Palaeoheterodonta</taxon>
        <taxon>Unionida</taxon>
        <taxon>Unionoidea</taxon>
        <taxon>Unionidae</taxon>
        <taxon>Ambleminae</taxon>
        <taxon>Lampsilini</taxon>
        <taxon>Potamilus</taxon>
    </lineage>
</organism>
<reference evidence="2" key="2">
    <citation type="journal article" date="2021" name="Genome Biol. Evol.">
        <title>Developing a high-quality reference genome for a parasitic bivalve with doubly uniparental inheritance (Bivalvia: Unionida).</title>
        <authorList>
            <person name="Smith C.H."/>
        </authorList>
    </citation>
    <scope>NUCLEOTIDE SEQUENCE</scope>
    <source>
        <strain evidence="2">CHS0354</strain>
        <tissue evidence="2">Mantle</tissue>
    </source>
</reference>
<feature type="compositionally biased region" description="Basic and acidic residues" evidence="1">
    <location>
        <begin position="29"/>
        <end position="41"/>
    </location>
</feature>
<name>A0AAE0SJB8_9BIVA</name>
<feature type="compositionally biased region" description="Low complexity" evidence="1">
    <location>
        <begin position="19"/>
        <end position="28"/>
    </location>
</feature>
<evidence type="ECO:0000313" key="2">
    <source>
        <dbReference type="EMBL" id="KAK3592525.1"/>
    </source>
</evidence>
<feature type="compositionally biased region" description="Acidic residues" evidence="1">
    <location>
        <begin position="1"/>
        <end position="10"/>
    </location>
</feature>
<reference evidence="2" key="1">
    <citation type="journal article" date="2021" name="Genome Biol. Evol.">
        <title>A High-Quality Reference Genome for a Parasitic Bivalve with Doubly Uniparental Inheritance (Bivalvia: Unionida).</title>
        <authorList>
            <person name="Smith C.H."/>
        </authorList>
    </citation>
    <scope>NUCLEOTIDE SEQUENCE</scope>
    <source>
        <strain evidence="2">CHS0354</strain>
    </source>
</reference>
<dbReference type="Proteomes" id="UP001195483">
    <property type="component" value="Unassembled WGS sequence"/>
</dbReference>
<sequence>MMAAYDEEERDQLSDLYETSDTGDTPGTSDDRSATSEERSVTPETAETTSEGDTDEIKEEPRP</sequence>
<feature type="non-terminal residue" evidence="2">
    <location>
        <position position="63"/>
    </location>
</feature>